<name>A0ABV8LK95_9ACTN</name>
<dbReference type="RefSeq" id="WP_253754445.1">
    <property type="nucleotide sequence ID" value="NZ_JAMZDZ010000001.1"/>
</dbReference>
<sequence>MNSQHAHEHAAHRKAEYRRGMRVRLIRFATTGDGLDDNHLVPNGTCGTITFIDDLGTLHMRWDNGSTLGLAIGDEFELLPASG</sequence>
<proteinExistence type="predicted"/>
<keyword evidence="3" id="KW-1185">Reference proteome</keyword>
<reference evidence="3" key="1">
    <citation type="journal article" date="2019" name="Int. J. Syst. Evol. Microbiol.">
        <title>The Global Catalogue of Microorganisms (GCM) 10K type strain sequencing project: providing services to taxonomists for standard genome sequencing and annotation.</title>
        <authorList>
            <consortium name="The Broad Institute Genomics Platform"/>
            <consortium name="The Broad Institute Genome Sequencing Center for Infectious Disease"/>
            <person name="Wu L."/>
            <person name="Ma J."/>
        </authorList>
    </citation>
    <scope>NUCLEOTIDE SEQUENCE [LARGE SCALE GENOMIC DNA]</scope>
    <source>
        <strain evidence="3">CGMCC 4.7289</strain>
    </source>
</reference>
<organism evidence="2 3">
    <name type="scientific">Hamadaea flava</name>
    <dbReference type="NCBI Taxonomy" id="1742688"/>
    <lineage>
        <taxon>Bacteria</taxon>
        <taxon>Bacillati</taxon>
        <taxon>Actinomycetota</taxon>
        <taxon>Actinomycetes</taxon>
        <taxon>Micromonosporales</taxon>
        <taxon>Micromonosporaceae</taxon>
        <taxon>Hamadaea</taxon>
    </lineage>
</organism>
<dbReference type="Pfam" id="PF14192">
    <property type="entry name" value="DUF4314"/>
    <property type="match status" value="1"/>
</dbReference>
<evidence type="ECO:0000313" key="3">
    <source>
        <dbReference type="Proteomes" id="UP001595816"/>
    </source>
</evidence>
<comment type="caution">
    <text evidence="2">The sequence shown here is derived from an EMBL/GenBank/DDBJ whole genome shotgun (WGS) entry which is preliminary data.</text>
</comment>
<evidence type="ECO:0000313" key="2">
    <source>
        <dbReference type="EMBL" id="MFC4131170.1"/>
    </source>
</evidence>
<dbReference type="EMBL" id="JBHSAY010000006">
    <property type="protein sequence ID" value="MFC4131170.1"/>
    <property type="molecule type" value="Genomic_DNA"/>
</dbReference>
<dbReference type="Proteomes" id="UP001595816">
    <property type="component" value="Unassembled WGS sequence"/>
</dbReference>
<protein>
    <submittedName>
        <fullName evidence="2">DUF4314 domain-containing protein</fullName>
    </submittedName>
</protein>
<evidence type="ECO:0000259" key="1">
    <source>
        <dbReference type="Pfam" id="PF14192"/>
    </source>
</evidence>
<gene>
    <name evidence="2" type="ORF">ACFOZ4_11200</name>
</gene>
<dbReference type="InterPro" id="IPR025463">
    <property type="entry name" value="DUF4314"/>
</dbReference>
<feature type="domain" description="DUF4314" evidence="1">
    <location>
        <begin position="11"/>
        <end position="73"/>
    </location>
</feature>
<accession>A0ABV8LK95</accession>